<keyword evidence="1" id="KW-0812">Transmembrane</keyword>
<comment type="caution">
    <text evidence="2">The sequence shown here is derived from an EMBL/GenBank/DDBJ whole genome shotgun (WGS) entry which is preliminary data.</text>
</comment>
<name>A0ABV9U9W0_9ACTN</name>
<evidence type="ECO:0000256" key="1">
    <source>
        <dbReference type="SAM" id="Phobius"/>
    </source>
</evidence>
<accession>A0ABV9U9W0</accession>
<reference evidence="3" key="1">
    <citation type="journal article" date="2019" name="Int. J. Syst. Evol. Microbiol.">
        <title>The Global Catalogue of Microorganisms (GCM) 10K type strain sequencing project: providing services to taxonomists for standard genome sequencing and annotation.</title>
        <authorList>
            <consortium name="The Broad Institute Genomics Platform"/>
            <consortium name="The Broad Institute Genome Sequencing Center for Infectious Disease"/>
            <person name="Wu L."/>
            <person name="Ma J."/>
        </authorList>
    </citation>
    <scope>NUCLEOTIDE SEQUENCE [LARGE SCALE GENOMIC DNA]</scope>
    <source>
        <strain evidence="3">KLKA75</strain>
    </source>
</reference>
<keyword evidence="1" id="KW-0472">Membrane</keyword>
<dbReference type="Proteomes" id="UP001595872">
    <property type="component" value="Unassembled WGS sequence"/>
</dbReference>
<keyword evidence="3" id="KW-1185">Reference proteome</keyword>
<feature type="transmembrane region" description="Helical" evidence="1">
    <location>
        <begin position="12"/>
        <end position="31"/>
    </location>
</feature>
<keyword evidence="1" id="KW-1133">Transmembrane helix</keyword>
<protein>
    <recommendedName>
        <fullName evidence="4">ATP synthase protein I</fullName>
    </recommendedName>
</protein>
<feature type="transmembrane region" description="Helical" evidence="1">
    <location>
        <begin position="67"/>
        <end position="90"/>
    </location>
</feature>
<dbReference type="RefSeq" id="WP_378263915.1">
    <property type="nucleotide sequence ID" value="NZ_JBHSIT010000015.1"/>
</dbReference>
<organism evidence="2 3">
    <name type="scientific">Actinomadura gamaensis</name>
    <dbReference type="NCBI Taxonomy" id="1763541"/>
    <lineage>
        <taxon>Bacteria</taxon>
        <taxon>Bacillati</taxon>
        <taxon>Actinomycetota</taxon>
        <taxon>Actinomycetes</taxon>
        <taxon>Streptosporangiales</taxon>
        <taxon>Thermomonosporaceae</taxon>
        <taxon>Actinomadura</taxon>
    </lineage>
</organism>
<gene>
    <name evidence="2" type="ORF">ACFPCY_38370</name>
</gene>
<evidence type="ECO:0000313" key="3">
    <source>
        <dbReference type="Proteomes" id="UP001595872"/>
    </source>
</evidence>
<feature type="transmembrane region" description="Helical" evidence="1">
    <location>
        <begin position="37"/>
        <end position="60"/>
    </location>
</feature>
<feature type="transmembrane region" description="Helical" evidence="1">
    <location>
        <begin position="96"/>
        <end position="115"/>
    </location>
</feature>
<evidence type="ECO:0000313" key="2">
    <source>
        <dbReference type="EMBL" id="MFC4913216.1"/>
    </source>
</evidence>
<evidence type="ECO:0008006" key="4">
    <source>
        <dbReference type="Google" id="ProtNLM"/>
    </source>
</evidence>
<proteinExistence type="predicted"/>
<sequence length="146" mass="15013">MHTSDARMLRGAAIPSALAGAIAIVAAALLAGAKGAFGAGLGTVTVLVFFSVSVVAVSYASRVSPQLMFAAAVFSYIGKLLVMLALVAAFSDATAWNPRAFAFTVVGVTIVWLGAEIRTTLKAKQLYVDPASTSDQNVHTPADRSP</sequence>
<dbReference type="EMBL" id="JBHSIT010000015">
    <property type="protein sequence ID" value="MFC4913216.1"/>
    <property type="molecule type" value="Genomic_DNA"/>
</dbReference>